<gene>
    <name evidence="2" type="ORF">GEV47_13080</name>
</gene>
<name>A0A843YVT3_9BURK</name>
<dbReference type="Pfam" id="PF14099">
    <property type="entry name" value="Polysacc_lyase"/>
    <property type="match status" value="1"/>
</dbReference>
<keyword evidence="1" id="KW-0732">Signal</keyword>
<sequence length="281" mass="29979">MKSTHIIAVIALSTLAASSSAQAIFHADYEDGTVSSGYPTKGPDRVEIPGIEPGLATAQDAAYIVAGGAHNTAFAVANKVVLDDPAYVGGGFPRSEFGLGHVAGASYRDGDHGLYTFSMLLKDLVPSVKGTRKAPSEDVVWQFKHHGGGHDIHLSLQGTQLKLGWGGNAYKMVVIDNVMPYVNQWIDFRFDVLWKSDNSGDFTFQMKLPGETGLGHTVAMKNLQTYVTASPDGTPWTGIGSVQYGVYRNGAKSAAGDTKTLIVYHDEVTATNFTAKPKPSN</sequence>
<dbReference type="AlphaFoldDB" id="A0A843YVT3"/>
<feature type="signal peptide" evidence="1">
    <location>
        <begin position="1"/>
        <end position="23"/>
    </location>
</feature>
<accession>A0A843YVT3</accession>
<feature type="chain" id="PRO_5032654309" description="Polysaccharide lyase-like protein" evidence="1">
    <location>
        <begin position="24"/>
        <end position="281"/>
    </location>
</feature>
<organism evidence="2 3">
    <name type="scientific">Glaciimonas soli</name>
    <dbReference type="NCBI Taxonomy" id="2590999"/>
    <lineage>
        <taxon>Bacteria</taxon>
        <taxon>Pseudomonadati</taxon>
        <taxon>Pseudomonadota</taxon>
        <taxon>Betaproteobacteria</taxon>
        <taxon>Burkholderiales</taxon>
        <taxon>Oxalobacteraceae</taxon>
        <taxon>Glaciimonas</taxon>
    </lineage>
</organism>
<protein>
    <recommendedName>
        <fullName evidence="4">Polysaccharide lyase-like protein</fullName>
    </recommendedName>
</protein>
<reference evidence="2 3" key="1">
    <citation type="submission" date="2019-10" db="EMBL/GenBank/DDBJ databases">
        <title>Glaciimonas soli sp. nov., a psychrophilic bacterium isolated from the forest soil of a high elevation mountain in Taiwan.</title>
        <authorList>
            <person name="Wang L.-T."/>
            <person name="Shieh W.Y."/>
        </authorList>
    </citation>
    <scope>NUCLEOTIDE SEQUENCE [LARGE SCALE GENOMIC DNA]</scope>
    <source>
        <strain evidence="2 3">GS1</strain>
    </source>
</reference>
<dbReference type="OrthoDB" id="1444191at2"/>
<dbReference type="InterPro" id="IPR025975">
    <property type="entry name" value="Polysacc_lyase"/>
</dbReference>
<comment type="caution">
    <text evidence="2">The sequence shown here is derived from an EMBL/GenBank/DDBJ whole genome shotgun (WGS) entry which is preliminary data.</text>
</comment>
<dbReference type="EMBL" id="WINI01000007">
    <property type="protein sequence ID" value="MQR01608.1"/>
    <property type="molecule type" value="Genomic_DNA"/>
</dbReference>
<keyword evidence="3" id="KW-1185">Reference proteome</keyword>
<evidence type="ECO:0000313" key="3">
    <source>
        <dbReference type="Proteomes" id="UP000451565"/>
    </source>
</evidence>
<dbReference type="RefSeq" id="WP_153235216.1">
    <property type="nucleotide sequence ID" value="NZ_WINI01000007.1"/>
</dbReference>
<dbReference type="Gene3D" id="2.60.120.200">
    <property type="match status" value="1"/>
</dbReference>
<evidence type="ECO:0000313" key="2">
    <source>
        <dbReference type="EMBL" id="MQR01608.1"/>
    </source>
</evidence>
<proteinExistence type="predicted"/>
<dbReference type="Proteomes" id="UP000451565">
    <property type="component" value="Unassembled WGS sequence"/>
</dbReference>
<evidence type="ECO:0000256" key="1">
    <source>
        <dbReference type="SAM" id="SignalP"/>
    </source>
</evidence>
<evidence type="ECO:0008006" key="4">
    <source>
        <dbReference type="Google" id="ProtNLM"/>
    </source>
</evidence>